<evidence type="ECO:0000313" key="3">
    <source>
        <dbReference type="Proteomes" id="UP000051913"/>
    </source>
</evidence>
<dbReference type="EMBL" id="LLXX01000029">
    <property type="protein sequence ID" value="KRR12396.1"/>
    <property type="molecule type" value="Genomic_DNA"/>
</dbReference>
<sequence>MTADINYSMKQRGKAATLEDIDKVKPEPPRTNGSDPGEKQKREPPVPWWRDPATIPKRHSLYEGHYIRGAIGATIGAGGRAKTTRAVYEAVCMAVGFDIATKVVSPQGKLRVWFCNGEEDQDELDRRVAATCQHYCITRTDLADRLYVQSVRDKPLRIATLIAGRPVIDQAALNYMEHFIRQNGIDVFMIDPLISFHSVIENDNAHMDVVIKEGFGSIAGRTNSAGEVFHHPGKPKSGQPDTTVEDMRGASSVLWAVRSARVLNLMTRDEAVKLGLSDDERRLHIRITNGKANMGPLGKSKWMRLVVENLVNGDRIACASPWEPPDPFKYLTKTDMELARTLARTGAYRADRRSPEWFGYALAKQLGLTVAHEGHTDPKDLASLQAIIKKWLENKVLDIERRRDEDRKDRSFIIPGPFKPEAPAVSALACPDDE</sequence>
<reference evidence="2 3" key="1">
    <citation type="submission" date="2014-03" db="EMBL/GenBank/DDBJ databases">
        <title>Bradyrhizobium valentinum sp. nov., isolated from effective nodules of Lupinus mariae-josephae, a lupine endemic of basic-lime soils in Eastern Spain.</title>
        <authorList>
            <person name="Duran D."/>
            <person name="Rey L."/>
            <person name="Navarro A."/>
            <person name="Busquets A."/>
            <person name="Imperial J."/>
            <person name="Ruiz-Argueso T."/>
        </authorList>
    </citation>
    <scope>NUCLEOTIDE SEQUENCE [LARGE SCALE GENOMIC DNA]</scope>
    <source>
        <strain evidence="2 3">LmjM3</strain>
    </source>
</reference>
<name>A0A0R3LWV4_9BRAD</name>
<keyword evidence="3" id="KW-1185">Reference proteome</keyword>
<proteinExistence type="predicted"/>
<dbReference type="AlphaFoldDB" id="A0A0R3LWV4"/>
<accession>A0A0R3LWV4</accession>
<feature type="region of interest" description="Disordered" evidence="1">
    <location>
        <begin position="403"/>
        <end position="434"/>
    </location>
</feature>
<dbReference type="Proteomes" id="UP000051913">
    <property type="component" value="Unassembled WGS sequence"/>
</dbReference>
<feature type="region of interest" description="Disordered" evidence="1">
    <location>
        <begin position="1"/>
        <end position="52"/>
    </location>
</feature>
<organism evidence="2 3">
    <name type="scientific">Bradyrhizobium valentinum</name>
    <dbReference type="NCBI Taxonomy" id="1518501"/>
    <lineage>
        <taxon>Bacteria</taxon>
        <taxon>Pseudomonadati</taxon>
        <taxon>Pseudomonadota</taxon>
        <taxon>Alphaproteobacteria</taxon>
        <taxon>Hyphomicrobiales</taxon>
        <taxon>Nitrobacteraceae</taxon>
        <taxon>Bradyrhizobium</taxon>
    </lineage>
</organism>
<evidence type="ECO:0008006" key="4">
    <source>
        <dbReference type="Google" id="ProtNLM"/>
    </source>
</evidence>
<dbReference type="RefSeq" id="WP_057849171.1">
    <property type="nucleotide sequence ID" value="NZ_LLXX01000029.1"/>
</dbReference>
<dbReference type="Pfam" id="PF13481">
    <property type="entry name" value="AAA_25"/>
    <property type="match status" value="1"/>
</dbReference>
<gene>
    <name evidence="2" type="ORF">CP49_08175</name>
</gene>
<comment type="caution">
    <text evidence="2">The sequence shown here is derived from an EMBL/GenBank/DDBJ whole genome shotgun (WGS) entry which is preliminary data.</text>
</comment>
<evidence type="ECO:0000313" key="2">
    <source>
        <dbReference type="EMBL" id="KRR12396.1"/>
    </source>
</evidence>
<evidence type="ECO:0000256" key="1">
    <source>
        <dbReference type="SAM" id="MobiDB-lite"/>
    </source>
</evidence>
<dbReference type="Gene3D" id="3.40.50.300">
    <property type="entry name" value="P-loop containing nucleotide triphosphate hydrolases"/>
    <property type="match status" value="1"/>
</dbReference>
<dbReference type="InterPro" id="IPR027417">
    <property type="entry name" value="P-loop_NTPase"/>
</dbReference>
<protein>
    <recommendedName>
        <fullName evidence="4">Recombinase RecA</fullName>
    </recommendedName>
</protein>